<gene>
    <name evidence="12" type="ORF">GCM10007049_04900</name>
</gene>
<keyword evidence="6 8" id="KW-0472">Membrane</keyword>
<dbReference type="SUPFAM" id="SSF56935">
    <property type="entry name" value="Porins"/>
    <property type="match status" value="1"/>
</dbReference>
<dbReference type="AlphaFoldDB" id="A0A918PNJ4"/>
<protein>
    <submittedName>
        <fullName evidence="12">SusC/RagA family TonB-linked outer membrane protein</fullName>
    </submittedName>
</protein>
<name>A0A918PNJ4_9BACT</name>
<comment type="caution">
    <text evidence="12">The sequence shown here is derived from an EMBL/GenBank/DDBJ whole genome shotgun (WGS) entry which is preliminary data.</text>
</comment>
<dbReference type="Gene3D" id="2.40.170.20">
    <property type="entry name" value="TonB-dependent receptor, beta-barrel domain"/>
    <property type="match status" value="1"/>
</dbReference>
<keyword evidence="7 8" id="KW-0998">Cell outer membrane</keyword>
<dbReference type="Gene3D" id="2.170.130.10">
    <property type="entry name" value="TonB-dependent receptor, plug domain"/>
    <property type="match status" value="1"/>
</dbReference>
<dbReference type="Gene3D" id="2.60.40.1120">
    <property type="entry name" value="Carboxypeptidase-like, regulatory domain"/>
    <property type="match status" value="1"/>
</dbReference>
<reference evidence="12" key="2">
    <citation type="submission" date="2020-09" db="EMBL/GenBank/DDBJ databases">
        <authorList>
            <person name="Sun Q."/>
            <person name="Kim S."/>
        </authorList>
    </citation>
    <scope>NUCLEOTIDE SEQUENCE</scope>
    <source>
        <strain evidence="12">KCTC 12368</strain>
    </source>
</reference>
<evidence type="ECO:0000256" key="5">
    <source>
        <dbReference type="ARBA" id="ARBA00023077"/>
    </source>
</evidence>
<evidence type="ECO:0000256" key="9">
    <source>
        <dbReference type="RuleBase" id="RU003357"/>
    </source>
</evidence>
<evidence type="ECO:0000256" key="8">
    <source>
        <dbReference type="PROSITE-ProRule" id="PRU01360"/>
    </source>
</evidence>
<evidence type="ECO:0000256" key="7">
    <source>
        <dbReference type="ARBA" id="ARBA00023237"/>
    </source>
</evidence>
<evidence type="ECO:0000259" key="11">
    <source>
        <dbReference type="Pfam" id="PF07715"/>
    </source>
</evidence>
<keyword evidence="3 8" id="KW-1134">Transmembrane beta strand</keyword>
<dbReference type="NCBIfam" id="TIGR04056">
    <property type="entry name" value="OMP_RagA_SusC"/>
    <property type="match status" value="1"/>
</dbReference>
<evidence type="ECO:0000259" key="10">
    <source>
        <dbReference type="Pfam" id="PF00593"/>
    </source>
</evidence>
<dbReference type="InterPro" id="IPR008969">
    <property type="entry name" value="CarboxyPept-like_regulatory"/>
</dbReference>
<dbReference type="InterPro" id="IPR023996">
    <property type="entry name" value="TonB-dep_OMP_SusC/RagA"/>
</dbReference>
<evidence type="ECO:0000256" key="6">
    <source>
        <dbReference type="ARBA" id="ARBA00023136"/>
    </source>
</evidence>
<dbReference type="InterPro" id="IPR000531">
    <property type="entry name" value="Beta-barrel_TonB"/>
</dbReference>
<organism evidence="12 13">
    <name type="scientific">Echinicola pacifica</name>
    <dbReference type="NCBI Taxonomy" id="346377"/>
    <lineage>
        <taxon>Bacteria</taxon>
        <taxon>Pseudomonadati</taxon>
        <taxon>Bacteroidota</taxon>
        <taxon>Cytophagia</taxon>
        <taxon>Cytophagales</taxon>
        <taxon>Cyclobacteriaceae</taxon>
        <taxon>Echinicola</taxon>
    </lineage>
</organism>
<accession>A0A918PNJ4</accession>
<comment type="similarity">
    <text evidence="8 9">Belongs to the TonB-dependent receptor family.</text>
</comment>
<dbReference type="GO" id="GO:0009279">
    <property type="term" value="C:cell outer membrane"/>
    <property type="evidence" value="ECO:0007669"/>
    <property type="project" value="UniProtKB-SubCell"/>
</dbReference>
<evidence type="ECO:0000313" key="13">
    <source>
        <dbReference type="Proteomes" id="UP000619457"/>
    </source>
</evidence>
<keyword evidence="4 8" id="KW-0812">Transmembrane</keyword>
<evidence type="ECO:0000256" key="1">
    <source>
        <dbReference type="ARBA" id="ARBA00004571"/>
    </source>
</evidence>
<reference evidence="12" key="1">
    <citation type="journal article" date="2014" name="Int. J. Syst. Evol. Microbiol.">
        <title>Complete genome sequence of Corynebacterium casei LMG S-19264T (=DSM 44701T), isolated from a smear-ripened cheese.</title>
        <authorList>
            <consortium name="US DOE Joint Genome Institute (JGI-PGF)"/>
            <person name="Walter F."/>
            <person name="Albersmeier A."/>
            <person name="Kalinowski J."/>
            <person name="Ruckert C."/>
        </authorList>
    </citation>
    <scope>NUCLEOTIDE SEQUENCE</scope>
    <source>
        <strain evidence="12">KCTC 12368</strain>
    </source>
</reference>
<dbReference type="InterPro" id="IPR012910">
    <property type="entry name" value="Plug_dom"/>
</dbReference>
<evidence type="ECO:0000313" key="12">
    <source>
        <dbReference type="EMBL" id="GGZ15725.1"/>
    </source>
</evidence>
<proteinExistence type="inferred from homology"/>
<dbReference type="NCBIfam" id="TIGR04057">
    <property type="entry name" value="SusC_RagA_signa"/>
    <property type="match status" value="1"/>
</dbReference>
<keyword evidence="13" id="KW-1185">Reference proteome</keyword>
<dbReference type="EMBL" id="BMWX01000001">
    <property type="protein sequence ID" value="GGZ15725.1"/>
    <property type="molecule type" value="Genomic_DNA"/>
</dbReference>
<dbReference type="PROSITE" id="PS52016">
    <property type="entry name" value="TONB_DEPENDENT_REC_3"/>
    <property type="match status" value="1"/>
</dbReference>
<evidence type="ECO:0000256" key="3">
    <source>
        <dbReference type="ARBA" id="ARBA00022452"/>
    </source>
</evidence>
<dbReference type="InterPro" id="IPR023997">
    <property type="entry name" value="TonB-dep_OMP_SusC/RagA_CS"/>
</dbReference>
<feature type="domain" description="TonB-dependent receptor-like beta-barrel" evidence="10">
    <location>
        <begin position="472"/>
        <end position="948"/>
    </location>
</feature>
<dbReference type="Proteomes" id="UP000619457">
    <property type="component" value="Unassembled WGS sequence"/>
</dbReference>
<dbReference type="InterPro" id="IPR039426">
    <property type="entry name" value="TonB-dep_rcpt-like"/>
</dbReference>
<dbReference type="Pfam" id="PF13715">
    <property type="entry name" value="CarbopepD_reg_2"/>
    <property type="match status" value="1"/>
</dbReference>
<dbReference type="InterPro" id="IPR037066">
    <property type="entry name" value="Plug_dom_sf"/>
</dbReference>
<dbReference type="Pfam" id="PF07715">
    <property type="entry name" value="Plug"/>
    <property type="match status" value="1"/>
</dbReference>
<dbReference type="Pfam" id="PF00593">
    <property type="entry name" value="TonB_dep_Rec_b-barrel"/>
    <property type="match status" value="1"/>
</dbReference>
<keyword evidence="5 9" id="KW-0798">TonB box</keyword>
<evidence type="ECO:0000256" key="2">
    <source>
        <dbReference type="ARBA" id="ARBA00022448"/>
    </source>
</evidence>
<sequence>MSISIYFINKNPILIEMLFTKPLSGKAWRLPMILALLVIAVTELRAQSLQISGVVKSSEGETIPGVTVLMKGSTNGTSTDLDGAYSLTVNNPQGTLMFSSIGMIKQEVQIEGRSTINITLEMDIAQLDMVEVVDYGYGTIKKSDMTGSVASMSGKELARIPVASAAQAITGRLPGVRVLTTDGSPGADVVIRVRGGGSVTQDNSPLYVVDGFIVSSIRDIPPTDIEAITVLKDAAATAIYGAQAANGVIVVTTKTPKAGKTSVSYNNFFQWKSLPKDRKYEVLDSYEFALANYEYAKIQSDAAVRNFEKFYGVYDDLELYQQKPSTDWQDELFGDPKLSQYHNLSISGGTEKTKFMLSLTNNTDEGLMLNSGYGRNVINFKLNHEISDRLTMDIGARITHTVIDGAGTSGNAQINIEDAIQTRPTNGIADELDIDMTQINAEDDFQSFLLSLVSPVELAEQDWRKQTEFDYVFNAGLTYEIIKNLNFKTTFNGSRDFRENLRFYGPLTGESFNNGNNLPLGVKEDRSTFSYRWLNSVAYKFSDLGDHDLDFLLGQEIYSSGGNRDMLRAEDFRPSITPEELFANMTFGRADRHETEQFTQSNRFSLFGRANYQYNGKYLFTATVRSDASSKFSKSNRVGVFPAVAVGWKISEENFLKTSSWLDELKLRLSIGETGNDRISSTATQFLFSASTNKGPGFGNSDNVFYEPSSSTLYNPDLRWETTLTKNIGLDFTLFNAKVEGSLDFYKNTTNDLLLQSAIPPNTGFSTQWNNVGSTSNQGVELGINAYLIDKQDFSLSVNFNTGINKGKVEELDGTESRFFQSNWASTDLNNINDFYLEVGGKIGDVFGYVTDGYYSTDDFEGYDAVADEYLLKGDVPNSSSVVGNTNIRPGFLKLKDLNGDGQINADDRKVIGNTLPKNQGGFGVNARWKGFDASVFFNYQYGNDVYNTGKIQYNQFRRVTYGNMLTTMSSDNRFTYLDVDGAYTGTAGEIVTDLAQLKEMNADKNIWSHNSYGIAGAVVHSWAIEDGSFIRLNNLTLGYSLPTELISRIGLSQFRIYGTGNNLKLWTDYSGYDPEVSTSRSSSYSALTPGVDYSSFPRSRSYTVGINVTF</sequence>
<evidence type="ECO:0000256" key="4">
    <source>
        <dbReference type="ARBA" id="ARBA00022692"/>
    </source>
</evidence>
<dbReference type="InterPro" id="IPR036942">
    <property type="entry name" value="Beta-barrel_TonB_sf"/>
</dbReference>
<dbReference type="SUPFAM" id="SSF49464">
    <property type="entry name" value="Carboxypeptidase regulatory domain-like"/>
    <property type="match status" value="1"/>
</dbReference>
<comment type="subcellular location">
    <subcellularLocation>
        <location evidence="1 8">Cell outer membrane</location>
        <topology evidence="1 8">Multi-pass membrane protein</topology>
    </subcellularLocation>
</comment>
<feature type="domain" description="TonB-dependent receptor plug" evidence="11">
    <location>
        <begin position="142"/>
        <end position="248"/>
    </location>
</feature>
<keyword evidence="2 8" id="KW-0813">Transport</keyword>